<gene>
    <name evidence="8" type="ORF">Pmar_PMAR017131</name>
</gene>
<evidence type="ECO:0000256" key="6">
    <source>
        <dbReference type="SAM" id="Phobius"/>
    </source>
</evidence>
<dbReference type="EMBL" id="GG685191">
    <property type="protein sequence ID" value="EER00273.1"/>
    <property type="molecule type" value="Genomic_DNA"/>
</dbReference>
<dbReference type="GO" id="GO:0008202">
    <property type="term" value="P:steroid metabolic process"/>
    <property type="evidence" value="ECO:0007669"/>
    <property type="project" value="InterPro"/>
</dbReference>
<dbReference type="InterPro" id="IPR016636">
    <property type="entry name" value="3-oxo-5-alpha-steroid_4-DH"/>
</dbReference>
<feature type="transmembrane region" description="Helical" evidence="6">
    <location>
        <begin position="116"/>
        <end position="136"/>
    </location>
</feature>
<dbReference type="PIRSF" id="PIRSF015596">
    <property type="entry name" value="5_alpha-SR2"/>
    <property type="match status" value="1"/>
</dbReference>
<dbReference type="GO" id="GO:0003865">
    <property type="term" value="F:3-oxo-5-alpha-steroid 4-dehydrogenase activity"/>
    <property type="evidence" value="ECO:0007669"/>
    <property type="project" value="InterPro"/>
</dbReference>
<dbReference type="PANTHER" id="PTHR10556">
    <property type="entry name" value="3-OXO-5-ALPHA-STEROID 4-DEHYDROGENASE"/>
    <property type="match status" value="1"/>
</dbReference>
<dbReference type="InParanoid" id="C5LSN2"/>
<dbReference type="InterPro" id="IPR001104">
    <property type="entry name" value="3-oxo-5_a-steroid_4-DH_C"/>
</dbReference>
<dbReference type="OMA" id="PHYALEW"/>
<dbReference type="AlphaFoldDB" id="C5LSN2"/>
<dbReference type="Pfam" id="PF02544">
    <property type="entry name" value="Steroid_dh"/>
    <property type="match status" value="1"/>
</dbReference>
<feature type="transmembrane region" description="Helical" evidence="6">
    <location>
        <begin position="15"/>
        <end position="39"/>
    </location>
</feature>
<comment type="subcellular location">
    <subcellularLocation>
        <location evidence="1">Membrane</location>
        <topology evidence="1">Multi-pass membrane protein</topology>
    </subcellularLocation>
</comment>
<feature type="transmembrane region" description="Helical" evidence="6">
    <location>
        <begin position="186"/>
        <end position="203"/>
    </location>
</feature>
<evidence type="ECO:0000256" key="3">
    <source>
        <dbReference type="ARBA" id="ARBA00022692"/>
    </source>
</evidence>
<keyword evidence="5 6" id="KW-0472">Membrane</keyword>
<comment type="similarity">
    <text evidence="2">Belongs to the steroid 5-alpha reductase family.</text>
</comment>
<organism evidence="9">
    <name type="scientific">Perkinsus marinus (strain ATCC 50983 / TXsc)</name>
    <dbReference type="NCBI Taxonomy" id="423536"/>
    <lineage>
        <taxon>Eukaryota</taxon>
        <taxon>Sar</taxon>
        <taxon>Alveolata</taxon>
        <taxon>Perkinsozoa</taxon>
        <taxon>Perkinsea</taxon>
        <taxon>Perkinsida</taxon>
        <taxon>Perkinsidae</taxon>
        <taxon>Perkinsus</taxon>
    </lineage>
</organism>
<accession>C5LSN2</accession>
<keyword evidence="9" id="KW-1185">Reference proteome</keyword>
<evidence type="ECO:0000313" key="8">
    <source>
        <dbReference type="EMBL" id="EER00273.1"/>
    </source>
</evidence>
<dbReference type="FunFam" id="1.20.120.1630:FF:000014">
    <property type="entry name" value="Steroid 5-alpha reductase, putative"/>
    <property type="match status" value="1"/>
</dbReference>
<evidence type="ECO:0000256" key="2">
    <source>
        <dbReference type="ARBA" id="ARBA00007742"/>
    </source>
</evidence>
<dbReference type="Proteomes" id="UP000007800">
    <property type="component" value="Unassembled WGS sequence"/>
</dbReference>
<feature type="transmembrane region" description="Helical" evidence="6">
    <location>
        <begin position="148"/>
        <end position="166"/>
    </location>
</feature>
<dbReference type="Gene3D" id="1.20.120.1630">
    <property type="match status" value="1"/>
</dbReference>
<evidence type="ECO:0000256" key="5">
    <source>
        <dbReference type="ARBA" id="ARBA00023136"/>
    </source>
</evidence>
<keyword evidence="3 6" id="KW-0812">Transmembrane</keyword>
<evidence type="ECO:0000313" key="9">
    <source>
        <dbReference type="Proteomes" id="UP000007800"/>
    </source>
</evidence>
<evidence type="ECO:0000259" key="7">
    <source>
        <dbReference type="Pfam" id="PF02544"/>
    </source>
</evidence>
<protein>
    <submittedName>
        <fullName evidence="8">3-oxo-5-alpha-steroid 4-dehydrogenase, putative</fullName>
    </submittedName>
</protein>
<dbReference type="RefSeq" id="XP_002767555.1">
    <property type="nucleotide sequence ID" value="XM_002767509.1"/>
</dbReference>
<dbReference type="GeneID" id="9050015"/>
<proteinExistence type="inferred from homology"/>
<dbReference type="OrthoDB" id="5788137at2759"/>
<dbReference type="PROSITE" id="PS50244">
    <property type="entry name" value="S5A_REDUCTASE"/>
    <property type="match status" value="1"/>
</dbReference>
<feature type="transmembrane region" description="Helical" evidence="6">
    <location>
        <begin position="209"/>
        <end position="234"/>
    </location>
</feature>
<sequence length="264" mass="30182">MSDMCTPWIIQATRVVSYALIVGFAAVLFVGFFGVTAAYGKMIESGYGSYSFKIDPRIGWFFQELPSLLLPFLCLISEWSDLHSLQIALLSMLILHYFQRSIIYPMLMQSHRKTPISIVLSAFAFCCTNSCLQSIWIRCMLNPSQISTVQLVVGTSLYAIGLLVNLQSDYILRHLRRGAGDEQQRYFIPYGGMFRFVSCPNYLGEMIEWLGYAMTSGWGLAPVTFAFCTFANLFPRALEQHKWYEGKFDDYKKLHRKAIVPFLL</sequence>
<evidence type="ECO:0000256" key="4">
    <source>
        <dbReference type="ARBA" id="ARBA00022989"/>
    </source>
</evidence>
<dbReference type="GO" id="GO:0016020">
    <property type="term" value="C:membrane"/>
    <property type="evidence" value="ECO:0007669"/>
    <property type="project" value="UniProtKB-SubCell"/>
</dbReference>
<reference evidence="8 9" key="1">
    <citation type="submission" date="2008-07" db="EMBL/GenBank/DDBJ databases">
        <authorList>
            <person name="El-Sayed N."/>
            <person name="Caler E."/>
            <person name="Inman J."/>
            <person name="Amedeo P."/>
            <person name="Hass B."/>
            <person name="Wortman J."/>
        </authorList>
    </citation>
    <scope>NUCLEOTIDE SEQUENCE [LARGE SCALE GENOMIC DNA]</scope>
    <source>
        <strain evidence="9">ATCC 50983 / TXsc</strain>
    </source>
</reference>
<feature type="domain" description="3-oxo-5-alpha-steroid 4-dehydrogenase C-terminal" evidence="7">
    <location>
        <begin position="113"/>
        <end position="264"/>
    </location>
</feature>
<dbReference type="InterPro" id="IPR039357">
    <property type="entry name" value="SRD5A/TECR"/>
</dbReference>
<name>C5LSN2_PERM5</name>
<keyword evidence="4 6" id="KW-1133">Transmembrane helix</keyword>
<dbReference type="PANTHER" id="PTHR10556:SF35">
    <property type="entry name" value="3-OXO-5-ALPHA-STEROID 4-DEHYDROGENASE FAMILY PROTEIN"/>
    <property type="match status" value="1"/>
</dbReference>
<evidence type="ECO:0000256" key="1">
    <source>
        <dbReference type="ARBA" id="ARBA00004141"/>
    </source>
</evidence>